<sequence>MSAPPIRRNPARASRGRQPRHDDSPVSFALPPQDDGSESSSDSDDDTDILDPIDNALEEGFQQQADAQAVSNYLVMNEDVLEIPDSPSPLPRRLRVRSDNGAEFPRVDVDVDVDPDSPRTREEHLIDPCTGTWIDHLANAPSPSPPTEPSVAVSSGYTAIQGGVERLYLVGVQTPHGRRTFHQVHSFGDNNPHDGALVLRLQYSEGPLARALATIVDRTSYYVGTGRFPIPIEDSTWNAFGSGYGEIASLRAMEDSHDHRTRFLPIAESPQRSEVLTALNLSANIDVYVLYIYEANPFAGSTSLPAAVPGPSTIVAPVPAVFVAPAPSGIAAAGPFITAAPTVSPEVAYLREHYAQQYGQLATLHARNYGTAYGHCLTERIVLGICASVGISIMGRTLTPRVIDGLTIRFDDVVTGAGINHSAFATIRTHFRQIKQVHARLRSWSRSATLPTAYSSLLAFLEVMLGPQILEPVSTYIAGMSEIHVQVVQCQMASLMQEIRAIPDSLP</sequence>
<name>A0AAD7AYT3_9AGAR</name>
<comment type="caution">
    <text evidence="2">The sequence shown here is derived from an EMBL/GenBank/DDBJ whole genome shotgun (WGS) entry which is preliminary data.</text>
</comment>
<accession>A0AAD7AYT3</accession>
<evidence type="ECO:0000313" key="2">
    <source>
        <dbReference type="EMBL" id="KAJ7604061.1"/>
    </source>
</evidence>
<keyword evidence="3" id="KW-1185">Reference proteome</keyword>
<organism evidence="2 3">
    <name type="scientific">Roridomyces roridus</name>
    <dbReference type="NCBI Taxonomy" id="1738132"/>
    <lineage>
        <taxon>Eukaryota</taxon>
        <taxon>Fungi</taxon>
        <taxon>Dikarya</taxon>
        <taxon>Basidiomycota</taxon>
        <taxon>Agaricomycotina</taxon>
        <taxon>Agaricomycetes</taxon>
        <taxon>Agaricomycetidae</taxon>
        <taxon>Agaricales</taxon>
        <taxon>Marasmiineae</taxon>
        <taxon>Mycenaceae</taxon>
        <taxon>Roridomyces</taxon>
    </lineage>
</organism>
<feature type="compositionally biased region" description="Acidic residues" evidence="1">
    <location>
        <begin position="35"/>
        <end position="51"/>
    </location>
</feature>
<dbReference type="AlphaFoldDB" id="A0AAD7AYT3"/>
<feature type="region of interest" description="Disordered" evidence="1">
    <location>
        <begin position="1"/>
        <end position="53"/>
    </location>
</feature>
<reference evidence="2" key="1">
    <citation type="submission" date="2023-03" db="EMBL/GenBank/DDBJ databases">
        <title>Massive genome expansion in bonnet fungi (Mycena s.s.) driven by repeated elements and novel gene families across ecological guilds.</title>
        <authorList>
            <consortium name="Lawrence Berkeley National Laboratory"/>
            <person name="Harder C.B."/>
            <person name="Miyauchi S."/>
            <person name="Viragh M."/>
            <person name="Kuo A."/>
            <person name="Thoen E."/>
            <person name="Andreopoulos B."/>
            <person name="Lu D."/>
            <person name="Skrede I."/>
            <person name="Drula E."/>
            <person name="Henrissat B."/>
            <person name="Morin E."/>
            <person name="Kohler A."/>
            <person name="Barry K."/>
            <person name="LaButti K."/>
            <person name="Morin E."/>
            <person name="Salamov A."/>
            <person name="Lipzen A."/>
            <person name="Mereny Z."/>
            <person name="Hegedus B."/>
            <person name="Baldrian P."/>
            <person name="Stursova M."/>
            <person name="Weitz H."/>
            <person name="Taylor A."/>
            <person name="Grigoriev I.V."/>
            <person name="Nagy L.G."/>
            <person name="Martin F."/>
            <person name="Kauserud H."/>
        </authorList>
    </citation>
    <scope>NUCLEOTIDE SEQUENCE</scope>
    <source>
        <strain evidence="2">9284</strain>
    </source>
</reference>
<gene>
    <name evidence="2" type="ORF">FB45DRAFT_1083393</name>
</gene>
<dbReference type="Proteomes" id="UP001221142">
    <property type="component" value="Unassembled WGS sequence"/>
</dbReference>
<evidence type="ECO:0000256" key="1">
    <source>
        <dbReference type="SAM" id="MobiDB-lite"/>
    </source>
</evidence>
<proteinExistence type="predicted"/>
<dbReference type="EMBL" id="JARKIF010000116">
    <property type="protein sequence ID" value="KAJ7604061.1"/>
    <property type="molecule type" value="Genomic_DNA"/>
</dbReference>
<protein>
    <submittedName>
        <fullName evidence="2">Uncharacterized protein</fullName>
    </submittedName>
</protein>
<evidence type="ECO:0000313" key="3">
    <source>
        <dbReference type="Proteomes" id="UP001221142"/>
    </source>
</evidence>